<dbReference type="STRING" id="36745.CLSAP_37160"/>
<keyword evidence="3" id="KW-0732">Signal</keyword>
<comment type="subcellular location">
    <subcellularLocation>
        <location evidence="1">Periplasm</location>
    </subcellularLocation>
</comment>
<dbReference type="Proteomes" id="UP000011728">
    <property type="component" value="Chromosome"/>
</dbReference>
<evidence type="ECO:0000313" key="6">
    <source>
        <dbReference type="EMBL" id="AGF57696.1"/>
    </source>
</evidence>
<reference evidence="6 7" key="1">
    <citation type="submission" date="2013-02" db="EMBL/GenBank/DDBJ databases">
        <title>Genome sequence of Clostridium saccharoperbutylacetonicum N1-4(HMT).</title>
        <authorList>
            <person name="Poehlein A."/>
            <person name="Daniel R."/>
        </authorList>
    </citation>
    <scope>NUCLEOTIDE SEQUENCE [LARGE SCALE GENOMIC DNA]</scope>
    <source>
        <strain evidence="7">N1-4(HMT)</strain>
    </source>
</reference>
<dbReference type="PANTHER" id="PTHR30024">
    <property type="entry name" value="ALIPHATIC SULFONATES-BINDING PROTEIN-RELATED"/>
    <property type="match status" value="1"/>
</dbReference>
<dbReference type="Gene3D" id="3.40.190.10">
    <property type="entry name" value="Periplasmic binding protein-like II"/>
    <property type="match status" value="2"/>
</dbReference>
<feature type="domain" description="Solute-binding protein family 3/N-terminal" evidence="5">
    <location>
        <begin position="43"/>
        <end position="262"/>
    </location>
</feature>
<keyword evidence="4" id="KW-0472">Membrane</keyword>
<dbReference type="SUPFAM" id="SSF53850">
    <property type="entry name" value="Periplasmic binding protein-like II"/>
    <property type="match status" value="1"/>
</dbReference>
<keyword evidence="7" id="KW-1185">Reference proteome</keyword>
<gene>
    <name evidence="6" type="primary">tauA</name>
    <name evidence="6" type="ORF">Cspa_c39390</name>
</gene>
<evidence type="ECO:0000256" key="1">
    <source>
        <dbReference type="ARBA" id="ARBA00004418"/>
    </source>
</evidence>
<dbReference type="HOGENOM" id="CLU_028871_3_1_9"/>
<sequence>MRRKNFIVGLIIFGVFMFIIISKLCNYRSLEVWQNSNKSLPSEVRIGYQVSPSGELLAKANGAVEKKFPNTKIYWEKYDSGREVVEALAKGLIDMGSLGTPPAVLGIANNVPYKIYYIDDIIGDSEALVVKKDSGISLFSDLKGKRIATTFNSSSHYSLINALKLNKINPADVELIDMKMPEIYSAWQRYDIDGAYAWEPVKSRLVSEGGKILITSEDLAKKGVVTGEVGIVQNDFASKYPNFLKEYISVLNDSVHQYRDKPEESAIALSKEFSLPKDETIKLMYGVTVLDAKDQTNPQYIGTENNPGGFAKVLKDTGDFLASINSIKNSPDLSVYQQAILNNLYQ</sequence>
<dbReference type="OrthoDB" id="9815602at2"/>
<dbReference type="EMBL" id="CP004121">
    <property type="protein sequence ID" value="AGF57696.1"/>
    <property type="molecule type" value="Genomic_DNA"/>
</dbReference>
<dbReference type="PATRIC" id="fig|931276.5.peg.3973"/>
<dbReference type="InterPro" id="IPR001638">
    <property type="entry name" value="Solute-binding_3/MltF_N"/>
</dbReference>
<evidence type="ECO:0000256" key="3">
    <source>
        <dbReference type="ARBA" id="ARBA00022729"/>
    </source>
</evidence>
<feature type="transmembrane region" description="Helical" evidence="4">
    <location>
        <begin position="6"/>
        <end position="25"/>
    </location>
</feature>
<proteinExistence type="inferred from homology"/>
<evidence type="ECO:0000313" key="7">
    <source>
        <dbReference type="Proteomes" id="UP000011728"/>
    </source>
</evidence>
<dbReference type="SMART" id="SM00062">
    <property type="entry name" value="PBPb"/>
    <property type="match status" value="1"/>
</dbReference>
<evidence type="ECO:0000256" key="2">
    <source>
        <dbReference type="ARBA" id="ARBA00010742"/>
    </source>
</evidence>
<organism evidence="6 7">
    <name type="scientific">Clostridium saccharoperbutylacetonicum N1-4(HMT)</name>
    <dbReference type="NCBI Taxonomy" id="931276"/>
    <lineage>
        <taxon>Bacteria</taxon>
        <taxon>Bacillati</taxon>
        <taxon>Bacillota</taxon>
        <taxon>Clostridia</taxon>
        <taxon>Eubacteriales</taxon>
        <taxon>Clostridiaceae</taxon>
        <taxon>Clostridium</taxon>
    </lineage>
</organism>
<evidence type="ECO:0000259" key="5">
    <source>
        <dbReference type="SMART" id="SM00062"/>
    </source>
</evidence>
<keyword evidence="4" id="KW-0812">Transmembrane</keyword>
<dbReference type="RefSeq" id="WP_015394009.1">
    <property type="nucleotide sequence ID" value="NC_020291.1"/>
</dbReference>
<dbReference type="eggNOG" id="COG4521">
    <property type="taxonomic scope" value="Bacteria"/>
</dbReference>
<comment type="similarity">
    <text evidence="2">Belongs to the bacterial solute-binding protein SsuA/TauA family.</text>
</comment>
<dbReference type="AlphaFoldDB" id="M1MSK7"/>
<dbReference type="KEGG" id="csr:Cspa_c39390"/>
<dbReference type="InterPro" id="IPR015168">
    <property type="entry name" value="SsuA/THI5"/>
</dbReference>
<name>M1MSK7_9CLOT</name>
<dbReference type="InterPro" id="IPR010068">
    <property type="entry name" value="Peri-bd_TauA"/>
</dbReference>
<accession>M1MSK7</accession>
<dbReference type="CDD" id="cd13560">
    <property type="entry name" value="PBP2_taurine"/>
    <property type="match status" value="1"/>
</dbReference>
<protein>
    <submittedName>
        <fullName evidence="6">Taurine-binding periplasmic protein TauA</fullName>
    </submittedName>
</protein>
<dbReference type="GO" id="GO:0042597">
    <property type="term" value="C:periplasmic space"/>
    <property type="evidence" value="ECO:0007669"/>
    <property type="project" value="UniProtKB-SubCell"/>
</dbReference>
<dbReference type="GO" id="GO:0042918">
    <property type="term" value="P:alkanesulfonate transmembrane transport"/>
    <property type="evidence" value="ECO:0007669"/>
    <property type="project" value="TreeGrafter"/>
</dbReference>
<dbReference type="Pfam" id="PF09084">
    <property type="entry name" value="NMT1"/>
    <property type="match status" value="1"/>
</dbReference>
<evidence type="ECO:0000256" key="4">
    <source>
        <dbReference type="SAM" id="Phobius"/>
    </source>
</evidence>
<keyword evidence="4" id="KW-1133">Transmembrane helix</keyword>
<dbReference type="PANTHER" id="PTHR30024:SF47">
    <property type="entry name" value="TAURINE-BINDING PERIPLASMIC PROTEIN"/>
    <property type="match status" value="1"/>
</dbReference>